<dbReference type="HOGENOM" id="CLU_035060_4_2_2"/>
<evidence type="ECO:0000313" key="9">
    <source>
        <dbReference type="EMBL" id="ACL11561.1"/>
    </source>
</evidence>
<keyword evidence="3 7" id="KW-0690">Ribosome biogenesis</keyword>
<comment type="caution">
    <text evidence="7">Lacks conserved residue(s) required for the propagation of feature annotation.</text>
</comment>
<organism evidence="9 10">
    <name type="scientific">Desulfurococcus amylolyticus (strain DSM 18924 / JCM 16383 / VKM B-2413 / 1221n)</name>
    <name type="common">Desulfurococcus kamchatkensis</name>
    <dbReference type="NCBI Taxonomy" id="490899"/>
    <lineage>
        <taxon>Archaea</taxon>
        <taxon>Thermoproteota</taxon>
        <taxon>Thermoprotei</taxon>
        <taxon>Desulfurococcales</taxon>
        <taxon>Desulfurococcaceae</taxon>
        <taxon>Desulfurococcus</taxon>
    </lineage>
</organism>
<dbReference type="GO" id="GO:0000455">
    <property type="term" value="P:enzyme-directed rRNA pseudouridine synthesis"/>
    <property type="evidence" value="ECO:0007669"/>
    <property type="project" value="UniProtKB-UniRule"/>
</dbReference>
<dbReference type="EMBL" id="CP001140">
    <property type="protein sequence ID" value="ACL11561.1"/>
    <property type="molecule type" value="Genomic_DNA"/>
</dbReference>
<evidence type="ECO:0000256" key="4">
    <source>
        <dbReference type="ARBA" id="ARBA00022552"/>
    </source>
</evidence>
<dbReference type="GO" id="GO:0106388">
    <property type="term" value="F:rRNA small subunit aminocarboxypropyltransferase activity"/>
    <property type="evidence" value="ECO:0007669"/>
    <property type="project" value="UniProtKB-EC"/>
</dbReference>
<evidence type="ECO:0000256" key="1">
    <source>
        <dbReference type="ARBA" id="ARBA00014114"/>
    </source>
</evidence>
<proteinExistence type="inferred from homology"/>
<feature type="binding site" evidence="7">
    <location>
        <position position="19"/>
    </location>
    <ligand>
        <name>S-adenosyl-L-methionine</name>
        <dbReference type="ChEBI" id="CHEBI:59789"/>
    </ligand>
</feature>
<feature type="binding site" evidence="7">
    <location>
        <position position="69"/>
    </location>
    <ligand>
        <name>S-adenosyl-L-methionine</name>
        <dbReference type="ChEBI" id="CHEBI:59789"/>
    </ligand>
</feature>
<keyword evidence="6 7" id="KW-0949">S-adenosyl-L-methionine</keyword>
<evidence type="ECO:0000256" key="5">
    <source>
        <dbReference type="ARBA" id="ARBA00022679"/>
    </source>
</evidence>
<comment type="function">
    <text evidence="7">Aminocarboxypropyltransferase that catalyzes the aminocarboxypropyl transfer on pseudouridine corresponding to position 914 in M.jannaschii 16S rRNA. It constitutes the last step in biosynthesis of the hypermodified N1-methyl-N3-(3-amino-3-carboxypropyl) pseudouridine (m1acp3-Psi).</text>
</comment>
<dbReference type="HAMAP" id="MF_01116">
    <property type="entry name" value="TSR3"/>
    <property type="match status" value="1"/>
</dbReference>
<keyword evidence="2 7" id="KW-0963">Cytoplasm</keyword>
<dbReference type="RefSeq" id="WP_012608902.1">
    <property type="nucleotide sequence ID" value="NC_011766.1"/>
</dbReference>
<feature type="binding site" evidence="7">
    <location>
        <position position="110"/>
    </location>
    <ligand>
        <name>S-adenosyl-L-methionine</name>
        <dbReference type="ChEBI" id="CHEBI:59789"/>
    </ligand>
</feature>
<evidence type="ECO:0000256" key="7">
    <source>
        <dbReference type="HAMAP-Rule" id="MF_01116"/>
    </source>
</evidence>
<evidence type="ECO:0000256" key="2">
    <source>
        <dbReference type="ARBA" id="ARBA00022490"/>
    </source>
</evidence>
<dbReference type="InterPro" id="IPR007177">
    <property type="entry name" value="Tsr3_C"/>
</dbReference>
<gene>
    <name evidence="9" type="ordered locus">DKAM_1235</name>
</gene>
<dbReference type="NCBIfam" id="NF002621">
    <property type="entry name" value="PRK02287.1"/>
    <property type="match status" value="1"/>
</dbReference>
<feature type="binding site" evidence="7">
    <location>
        <position position="91"/>
    </location>
    <ligand>
        <name>S-adenosyl-L-methionine</name>
        <dbReference type="ChEBI" id="CHEBI:59789"/>
    </ligand>
</feature>
<dbReference type="GO" id="GO:1904047">
    <property type="term" value="F:S-adenosyl-L-methionine binding"/>
    <property type="evidence" value="ECO:0007669"/>
    <property type="project" value="UniProtKB-UniRule"/>
</dbReference>
<dbReference type="eggNOG" id="arCOG04733">
    <property type="taxonomic scope" value="Archaea"/>
</dbReference>
<evidence type="ECO:0000259" key="8">
    <source>
        <dbReference type="Pfam" id="PF04034"/>
    </source>
</evidence>
<evidence type="ECO:0000256" key="6">
    <source>
        <dbReference type="ARBA" id="ARBA00022691"/>
    </source>
</evidence>
<dbReference type="AlphaFoldDB" id="B8D630"/>
<dbReference type="EC" id="2.5.1.157" evidence="7"/>
<sequence>MNTRIYVLLYHEDDPSKNTAVKMVRMNIARVISPRELKYKRPVILNPFSNDYLGPWLHGEVEARGVLVVDASWRKLTYSKFHGLKGIHVRLPPLLPGNPVNYGKPCMLSSVEAVAASLYITGFTEDYSELLNTYKWMETFHELNKELLKAYASIKSLSELELTIIEYWGSNKPC</sequence>
<name>B8D630_DESA1</name>
<comment type="subcellular location">
    <subcellularLocation>
        <location evidence="7">Cytoplasm</location>
    </subcellularLocation>
</comment>
<accession>B8D630</accession>
<comment type="catalytic activity">
    <reaction evidence="7">
        <text>an N(1)-methylpseudouridine in rRNA + S-adenosyl-L-methionine = N(1)-methyl-N(3)-[(3S)-3-amino-3-carboxypropyl]pseudouridine in rRNA + S-methyl-5'-thioadenosine + H(+)</text>
        <dbReference type="Rhea" id="RHEA:63296"/>
        <dbReference type="Rhea" id="RHEA-COMP:11634"/>
        <dbReference type="Rhea" id="RHEA-COMP:16310"/>
        <dbReference type="ChEBI" id="CHEBI:15378"/>
        <dbReference type="ChEBI" id="CHEBI:17509"/>
        <dbReference type="ChEBI" id="CHEBI:59789"/>
        <dbReference type="ChEBI" id="CHEBI:74890"/>
        <dbReference type="ChEBI" id="CHEBI:146234"/>
        <dbReference type="EC" id="2.5.1.157"/>
    </reaction>
</comment>
<evidence type="ECO:0000256" key="3">
    <source>
        <dbReference type="ARBA" id="ARBA00022517"/>
    </source>
</evidence>
<dbReference type="STRING" id="490899.DKAM_1235"/>
<feature type="domain" description="16S/18S rRNA aminocarboxypropyltransferase Tsr3 C-terminal" evidence="8">
    <location>
        <begin position="43"/>
        <end position="161"/>
    </location>
</feature>
<dbReference type="GeneID" id="7171651"/>
<dbReference type="Proteomes" id="UP000006903">
    <property type="component" value="Chromosome"/>
</dbReference>
<dbReference type="KEGG" id="dka:DKAM_1235"/>
<keyword evidence="5 7" id="KW-0808">Transferase</keyword>
<dbReference type="GO" id="GO:0005737">
    <property type="term" value="C:cytoplasm"/>
    <property type="evidence" value="ECO:0007669"/>
    <property type="project" value="UniProtKB-SubCell"/>
</dbReference>
<dbReference type="Pfam" id="PF04034">
    <property type="entry name" value="Ribo_biogen_C"/>
    <property type="match status" value="1"/>
</dbReference>
<reference evidence="9 10" key="1">
    <citation type="journal article" date="2009" name="J. Bacteriol.">
        <title>Complete genome sequence of the anaerobic, protein-degrading hyperthermophilic crenarchaeon Desulfurococcus kamchatkensis.</title>
        <authorList>
            <person name="Ravin N.V."/>
            <person name="Mardanov A.V."/>
            <person name="Beletsky A.V."/>
            <person name="Kublanov I.V."/>
            <person name="Kolganova T.V."/>
            <person name="Lebedinsky A.V."/>
            <person name="Chernyh N.A."/>
            <person name="Bonch-Osmolovskaya E.A."/>
            <person name="Skryabin K.G."/>
        </authorList>
    </citation>
    <scope>NUCLEOTIDE SEQUENCE [LARGE SCALE GENOMIC DNA]</scope>
    <source>
        <strain evidence="10">DSM 18924 / JCM 16383 / VKM B-2413 / 1221n</strain>
    </source>
</reference>
<keyword evidence="4 7" id="KW-0698">rRNA processing</keyword>
<dbReference type="PANTHER" id="PTHR20426:SF0">
    <property type="entry name" value="18S RRNA AMINOCARBOXYPROPYLTRANSFERASE"/>
    <property type="match status" value="1"/>
</dbReference>
<dbReference type="PANTHER" id="PTHR20426">
    <property type="entry name" value="RIBOSOME BIOGENESIS PROTEIN TSR3 HOMOLOG"/>
    <property type="match status" value="1"/>
</dbReference>
<dbReference type="InterPro" id="IPR022968">
    <property type="entry name" value="Tsr3-like"/>
</dbReference>
<comment type="similarity">
    <text evidence="7">Belongs to the TDD superfamily. TSR3 family.</text>
</comment>
<evidence type="ECO:0000313" key="10">
    <source>
        <dbReference type="Proteomes" id="UP000006903"/>
    </source>
</evidence>
<protein>
    <recommendedName>
        <fullName evidence="1 7">16S rRNA aminocarboxypropyltransferase</fullName>
        <ecNumber evidence="7">2.5.1.157</ecNumber>
    </recommendedName>
</protein>